<feature type="compositionally biased region" description="Polar residues" evidence="1">
    <location>
        <begin position="555"/>
        <end position="565"/>
    </location>
</feature>
<proteinExistence type="predicted"/>
<name>A0A7S0RJI8_9CHLO</name>
<gene>
    <name evidence="2" type="ORF">CLEI1391_LOCUS8605</name>
</gene>
<evidence type="ECO:0000256" key="1">
    <source>
        <dbReference type="SAM" id="MobiDB-lite"/>
    </source>
</evidence>
<feature type="region of interest" description="Disordered" evidence="1">
    <location>
        <begin position="538"/>
        <end position="565"/>
    </location>
</feature>
<evidence type="ECO:0000313" key="2">
    <source>
        <dbReference type="EMBL" id="CAD8678608.1"/>
    </source>
</evidence>
<accession>A0A7S0RJI8</accession>
<sequence>MYVVQQGGATLVPAGMLQNGQQVYTLADGGSMGAAGKHLASIALAGGNGAQYLATPGNGLPQTLGNPQGLQGLPGQQPRYVQLNQPGEMQLVRVPAQNQGQVIQGVVQPGRQFAQVSAGRTLIPVQLQPNGTLQAVRPAGVVPQTTTVLRPAANGTLYAQANAMPGAIRPLVARIPRLGTVQTYNPSTGTLVQPPSSNGATVATIQQPVAIRAQTPLGMAAGNVAQPVAVRVGGPRPDVGGRILQATSGSAGLQQHLLMQQQQLVQVGGRTVAVQQASQGRPVLLNSNGTQMVGNLVRLAQGNGGNGGVSLVDQSLVARLMEAQAQQPRNTVLKVPVAAAQSIMQQQQTNINHIDMSMLGVSNQQQLNGAKLQFTQERQQVMRPLSTPSATLQDGYLMDNGLVGRSSELNQISLSADLFPNTMSSTDSISGMPLARGISAPITNSSLMGSMDDIMQQNQRALASGDMANVRAGSEDIQTILSSIGVELARHGIPVDIAANAGWLGVLGPRDVALLQEAYAEEEARLAGEGTLNSTLSIGAASNGGAGPGNDEGHSNGSPATSVMSSQARAMVGGLTPEQLLQLQGTAAMGPAGGLGFPYSLLGSDAGAGSEQDPGTMASLDAAMWGKTAPASQGEVNNGSKGSGGSADGTSGAPQDGANNGTSNQDGAVPGNGLADRFANLNLGCGFF</sequence>
<feature type="region of interest" description="Disordered" evidence="1">
    <location>
        <begin position="630"/>
        <end position="671"/>
    </location>
</feature>
<organism evidence="2">
    <name type="scientific">Chlamydomonas leiostraca</name>
    <dbReference type="NCBI Taxonomy" id="1034604"/>
    <lineage>
        <taxon>Eukaryota</taxon>
        <taxon>Viridiplantae</taxon>
        <taxon>Chlorophyta</taxon>
        <taxon>core chlorophytes</taxon>
        <taxon>Chlorophyceae</taxon>
        <taxon>CS clade</taxon>
        <taxon>Chlamydomonadales</taxon>
        <taxon>Chlamydomonadaceae</taxon>
        <taxon>Chlamydomonas</taxon>
    </lineage>
</organism>
<feature type="compositionally biased region" description="Polar residues" evidence="1">
    <location>
        <begin position="657"/>
        <end position="666"/>
    </location>
</feature>
<protein>
    <submittedName>
        <fullName evidence="2">Uncharacterized protein</fullName>
    </submittedName>
</protein>
<dbReference type="AlphaFoldDB" id="A0A7S0RJI8"/>
<dbReference type="EMBL" id="HBFB01015321">
    <property type="protein sequence ID" value="CAD8678608.1"/>
    <property type="molecule type" value="Transcribed_RNA"/>
</dbReference>
<reference evidence="2" key="1">
    <citation type="submission" date="2021-01" db="EMBL/GenBank/DDBJ databases">
        <authorList>
            <person name="Corre E."/>
            <person name="Pelletier E."/>
            <person name="Niang G."/>
            <person name="Scheremetjew M."/>
            <person name="Finn R."/>
            <person name="Kale V."/>
            <person name="Holt S."/>
            <person name="Cochrane G."/>
            <person name="Meng A."/>
            <person name="Brown T."/>
            <person name="Cohen L."/>
        </authorList>
    </citation>
    <scope>NUCLEOTIDE SEQUENCE</scope>
    <source>
        <strain evidence="2">SAG 11-49</strain>
    </source>
</reference>